<dbReference type="InterPro" id="IPR003838">
    <property type="entry name" value="ABC3_permease_C"/>
</dbReference>
<feature type="transmembrane region" description="Helical" evidence="7">
    <location>
        <begin position="273"/>
        <end position="296"/>
    </location>
</feature>
<evidence type="ECO:0000256" key="3">
    <source>
        <dbReference type="ARBA" id="ARBA00022475"/>
    </source>
</evidence>
<dbReference type="InterPro" id="IPR025857">
    <property type="entry name" value="MacB_PCD"/>
</dbReference>
<evidence type="ECO:0000259" key="9">
    <source>
        <dbReference type="Pfam" id="PF12704"/>
    </source>
</evidence>
<name>A0A5P9NNB9_9GAMM</name>
<comment type="subcellular location">
    <subcellularLocation>
        <location evidence="1">Cell membrane</location>
        <topology evidence="1">Multi-pass membrane protein</topology>
    </subcellularLocation>
</comment>
<dbReference type="GO" id="GO:0098797">
    <property type="term" value="C:plasma membrane protein complex"/>
    <property type="evidence" value="ECO:0007669"/>
    <property type="project" value="TreeGrafter"/>
</dbReference>
<evidence type="ECO:0000256" key="7">
    <source>
        <dbReference type="SAM" id="Phobius"/>
    </source>
</evidence>
<proteinExistence type="inferred from homology"/>
<evidence type="ECO:0000313" key="11">
    <source>
        <dbReference type="Proteomes" id="UP000326287"/>
    </source>
</evidence>
<feature type="domain" description="ABC3 transporter permease C-terminal" evidence="8">
    <location>
        <begin position="274"/>
        <end position="403"/>
    </location>
</feature>
<dbReference type="EMBL" id="CP036422">
    <property type="protein sequence ID" value="QFU77149.1"/>
    <property type="molecule type" value="Genomic_DNA"/>
</dbReference>
<dbReference type="Pfam" id="PF02687">
    <property type="entry name" value="FtsX"/>
    <property type="match status" value="1"/>
</dbReference>
<dbReference type="KEGG" id="halc:EY643_16620"/>
<evidence type="ECO:0000256" key="4">
    <source>
        <dbReference type="ARBA" id="ARBA00022692"/>
    </source>
</evidence>
<keyword evidence="5 7" id="KW-1133">Transmembrane helix</keyword>
<keyword evidence="4 7" id="KW-0812">Transmembrane</keyword>
<organism evidence="10 11">
    <name type="scientific">Halioglobus maricola</name>
    <dbReference type="NCBI Taxonomy" id="2601894"/>
    <lineage>
        <taxon>Bacteria</taxon>
        <taxon>Pseudomonadati</taxon>
        <taxon>Pseudomonadota</taxon>
        <taxon>Gammaproteobacteria</taxon>
        <taxon>Cellvibrionales</taxon>
        <taxon>Halieaceae</taxon>
        <taxon>Halioglobus</taxon>
    </lineage>
</organism>
<dbReference type="PANTHER" id="PTHR30489:SF0">
    <property type="entry name" value="LIPOPROTEIN-RELEASING SYSTEM TRANSMEMBRANE PROTEIN LOLE"/>
    <property type="match status" value="1"/>
</dbReference>
<dbReference type="OrthoDB" id="9770036at2"/>
<evidence type="ECO:0000256" key="2">
    <source>
        <dbReference type="ARBA" id="ARBA00005236"/>
    </source>
</evidence>
<dbReference type="RefSeq" id="WP_153240291.1">
    <property type="nucleotide sequence ID" value="NZ_CP036422.1"/>
</dbReference>
<gene>
    <name evidence="10" type="ORF">EY643_16620</name>
</gene>
<dbReference type="Proteomes" id="UP000326287">
    <property type="component" value="Chromosome"/>
</dbReference>
<dbReference type="PANTHER" id="PTHR30489">
    <property type="entry name" value="LIPOPROTEIN-RELEASING SYSTEM TRANSMEMBRANE PROTEIN LOLE"/>
    <property type="match status" value="1"/>
</dbReference>
<feature type="transmembrane region" description="Helical" evidence="7">
    <location>
        <begin position="324"/>
        <end position="342"/>
    </location>
</feature>
<keyword evidence="3" id="KW-1003">Cell membrane</keyword>
<accession>A0A5P9NNB9</accession>
<reference evidence="10 11" key="1">
    <citation type="submission" date="2019-02" db="EMBL/GenBank/DDBJ databases">
        <authorList>
            <person name="Li S.-H."/>
        </authorList>
    </citation>
    <scope>NUCLEOTIDE SEQUENCE [LARGE SCALE GENOMIC DNA]</scope>
    <source>
        <strain evidence="10 11">IMCC14385</strain>
    </source>
</reference>
<sequence length="410" mass="44465">MTGAIAVSSRLAWRNLWRNHRRTLIMLLAIGTGVWAMVFMSALMRGMTDQVLVNGLHNLPGEAQIHHPNYRADPSVVNSLPMPGGELLEALEAAPVTAWSARVRVPAVIASERESRGVTLLGVDPATEGGVDALPEEIIAGRFLEGVDDRGLVIGAALARRLDTQLGKRVVIMSQDPDNNVADRGTRVVGIYRARLQGTEEQFAYAGREVLQAMLSVPGQVSEVAVTGGDYRAVARWLPALQVAAGSELEVQSWMELQPFLDSMLEVQDGFTLIFMVVIFLALSFGLVNTLVMAVFERTREIGLQQALGVRPTLILQQFLLESLYLLLLGLGAGNLLAWLTIKPLESGIDISMVAEGMEMMGMGTTLYPALQASDMWMSTGVVIVLGLTASLLPAWRASRLDPVRALNKT</sequence>
<protein>
    <submittedName>
        <fullName evidence="10">ABC transporter permease</fullName>
    </submittedName>
</protein>
<dbReference type="AlphaFoldDB" id="A0A5P9NNB9"/>
<comment type="similarity">
    <text evidence="2">Belongs to the ABC-4 integral membrane protein family. LolC/E subfamily.</text>
</comment>
<feature type="domain" description="MacB-like periplasmic core" evidence="9">
    <location>
        <begin position="23"/>
        <end position="205"/>
    </location>
</feature>
<evidence type="ECO:0000259" key="8">
    <source>
        <dbReference type="Pfam" id="PF02687"/>
    </source>
</evidence>
<keyword evidence="6 7" id="KW-0472">Membrane</keyword>
<evidence type="ECO:0000256" key="1">
    <source>
        <dbReference type="ARBA" id="ARBA00004651"/>
    </source>
</evidence>
<evidence type="ECO:0000256" key="5">
    <source>
        <dbReference type="ARBA" id="ARBA00022989"/>
    </source>
</evidence>
<feature type="transmembrane region" description="Helical" evidence="7">
    <location>
        <begin position="376"/>
        <end position="396"/>
    </location>
</feature>
<evidence type="ECO:0000256" key="6">
    <source>
        <dbReference type="ARBA" id="ARBA00023136"/>
    </source>
</evidence>
<evidence type="ECO:0000313" key="10">
    <source>
        <dbReference type="EMBL" id="QFU77149.1"/>
    </source>
</evidence>
<dbReference type="InterPro" id="IPR051447">
    <property type="entry name" value="Lipoprotein-release_system"/>
</dbReference>
<keyword evidence="11" id="KW-1185">Reference proteome</keyword>
<dbReference type="GO" id="GO:0044874">
    <property type="term" value="P:lipoprotein localization to outer membrane"/>
    <property type="evidence" value="ECO:0007669"/>
    <property type="project" value="TreeGrafter"/>
</dbReference>
<feature type="transmembrane region" description="Helical" evidence="7">
    <location>
        <begin position="24"/>
        <end position="44"/>
    </location>
</feature>
<dbReference type="Pfam" id="PF12704">
    <property type="entry name" value="MacB_PCD"/>
    <property type="match status" value="1"/>
</dbReference>